<evidence type="ECO:0000256" key="13">
    <source>
        <dbReference type="SAM" id="MobiDB-lite"/>
    </source>
</evidence>
<dbReference type="PANTHER" id="PTHR22760">
    <property type="entry name" value="GLYCOSYLTRANSFERASE"/>
    <property type="match status" value="1"/>
</dbReference>
<name>A0A3M7KRM9_AUXPR</name>
<evidence type="ECO:0000313" key="16">
    <source>
        <dbReference type="Proteomes" id="UP000279271"/>
    </source>
</evidence>
<dbReference type="Pfam" id="PF03901">
    <property type="entry name" value="Glyco_transf_22"/>
    <property type="match status" value="1"/>
</dbReference>
<evidence type="ECO:0000256" key="11">
    <source>
        <dbReference type="ARBA" id="ARBA00048899"/>
    </source>
</evidence>
<comment type="catalytic activity">
    <reaction evidence="11">
        <text>an alpha-D-Man-(1-&gt;2)-alpha-D-Man-(1-&gt;2)-alpha-D-Man-(1-&gt;3)-[alpha-D-Man-(1-&gt;2)-alpha-D-Man-(1-&gt;3)-alpha-D-Man-(1-&gt;6)]-beta-D-Man-(1-&gt;4)-beta-D-GlcNAc-(1-&gt;4)-alpha-D-GlcNAc-diphospho-di-trans,poly-cis-dolichol + a di-trans,poly-cis-dolichyl beta-D-mannosyl phosphate = an alpha-D-Man-(1-&gt;2)-alpha-D-Man-(1-&gt;2)-alpha-D-Man-(1-&gt;3)-[alpha-D-Man-(1-&gt;2)-alpha-D-Man-(1-&gt;3)-[alpha-D-Man-(1-&gt;6)]-alpha-D-Man-(1-&gt;6)]-beta-D-Man-(1-&gt;4)-beta-D-GlcNAc-(1-&gt;4)-alpha-D-GlcNAc-diphospho-di-trans,poly-cis-dolichol + a di-trans,poly-cis-dolichyl phosphate + H(+)</text>
        <dbReference type="Rhea" id="RHEA:29535"/>
        <dbReference type="Rhea" id="RHEA-COMP:19498"/>
        <dbReference type="Rhea" id="RHEA-COMP:19501"/>
        <dbReference type="Rhea" id="RHEA-COMP:19518"/>
        <dbReference type="Rhea" id="RHEA-COMP:19519"/>
        <dbReference type="ChEBI" id="CHEBI:15378"/>
        <dbReference type="ChEBI" id="CHEBI:57683"/>
        <dbReference type="ChEBI" id="CHEBI:58211"/>
        <dbReference type="ChEBI" id="CHEBI:132517"/>
        <dbReference type="ChEBI" id="CHEBI:132519"/>
        <dbReference type="EC" id="2.4.1.260"/>
    </reaction>
    <physiologicalReaction direction="left-to-right" evidence="11">
        <dbReference type="Rhea" id="RHEA:29536"/>
    </physiologicalReaction>
</comment>
<dbReference type="GO" id="GO:0005789">
    <property type="term" value="C:endoplasmic reticulum membrane"/>
    <property type="evidence" value="ECO:0007669"/>
    <property type="project" value="UniProtKB-SubCell"/>
</dbReference>
<organism evidence="15 16">
    <name type="scientific">Auxenochlorella protothecoides</name>
    <name type="common">Green microalga</name>
    <name type="synonym">Chlorella protothecoides</name>
    <dbReference type="NCBI Taxonomy" id="3075"/>
    <lineage>
        <taxon>Eukaryota</taxon>
        <taxon>Viridiplantae</taxon>
        <taxon>Chlorophyta</taxon>
        <taxon>core chlorophytes</taxon>
        <taxon>Trebouxiophyceae</taxon>
        <taxon>Chlorellales</taxon>
        <taxon>Chlorellaceae</taxon>
        <taxon>Auxenochlorella</taxon>
    </lineage>
</organism>
<evidence type="ECO:0000313" key="15">
    <source>
        <dbReference type="EMBL" id="RMZ53173.1"/>
    </source>
</evidence>
<dbReference type="InterPro" id="IPR005599">
    <property type="entry name" value="GPI_mannosylTrfase"/>
</dbReference>
<feature type="non-terminal residue" evidence="15">
    <location>
        <position position="709"/>
    </location>
</feature>
<comment type="subcellular location">
    <subcellularLocation>
        <location evidence="1 12">Endoplasmic reticulum membrane</location>
        <topology evidence="1 12">Multi-pass membrane protein</topology>
    </subcellularLocation>
</comment>
<gene>
    <name evidence="15" type="ORF">APUTEX25_005162</name>
</gene>
<evidence type="ECO:0000256" key="9">
    <source>
        <dbReference type="ARBA" id="ARBA00023136"/>
    </source>
</evidence>
<evidence type="ECO:0000256" key="8">
    <source>
        <dbReference type="ARBA" id="ARBA00022989"/>
    </source>
</evidence>
<evidence type="ECO:0000256" key="6">
    <source>
        <dbReference type="ARBA" id="ARBA00022692"/>
    </source>
</evidence>
<evidence type="ECO:0000256" key="2">
    <source>
        <dbReference type="ARBA" id="ARBA00004922"/>
    </source>
</evidence>
<evidence type="ECO:0000256" key="4">
    <source>
        <dbReference type="ARBA" id="ARBA00022676"/>
    </source>
</evidence>
<dbReference type="UniPathway" id="UPA00378"/>
<comment type="pathway">
    <text evidence="2">Protein modification; protein glycosylation.</text>
</comment>
<dbReference type="GO" id="GO:0003677">
    <property type="term" value="F:DNA binding"/>
    <property type="evidence" value="ECO:0007669"/>
    <property type="project" value="InterPro"/>
</dbReference>
<reference evidence="16" key="1">
    <citation type="journal article" date="2018" name="Algal Res.">
        <title>Characterization of plant carbon substrate utilization by Auxenochlorella protothecoides.</title>
        <authorList>
            <person name="Vogler B.W."/>
            <person name="Starkenburg S.R."/>
            <person name="Sudasinghe N."/>
            <person name="Schambach J.Y."/>
            <person name="Rollin J.A."/>
            <person name="Pattathil S."/>
            <person name="Barry A.N."/>
        </authorList>
    </citation>
    <scope>NUCLEOTIDE SEQUENCE [LARGE SCALE GENOMIC DNA]</scope>
    <source>
        <strain evidence="16">UTEX 25</strain>
    </source>
</reference>
<dbReference type="InterPro" id="IPR036431">
    <property type="entry name" value="ARID_dom_sf"/>
</dbReference>
<dbReference type="Proteomes" id="UP000279271">
    <property type="component" value="Unassembled WGS sequence"/>
</dbReference>
<keyword evidence="4 12" id="KW-0328">Glycosyltransferase</keyword>
<dbReference type="InterPro" id="IPR001606">
    <property type="entry name" value="ARID_dom"/>
</dbReference>
<dbReference type="AlphaFoldDB" id="A0A3M7KRM9"/>
<keyword evidence="5" id="KW-0808">Transferase</keyword>
<dbReference type="SMART" id="SM01014">
    <property type="entry name" value="ARID"/>
    <property type="match status" value="1"/>
</dbReference>
<dbReference type="SUPFAM" id="SSF46774">
    <property type="entry name" value="ARID-like"/>
    <property type="match status" value="1"/>
</dbReference>
<keyword evidence="9" id="KW-0472">Membrane</keyword>
<protein>
    <recommendedName>
        <fullName evidence="12">Mannosyltransferase</fullName>
        <ecNumber evidence="12">2.4.1.-</ecNumber>
    </recommendedName>
</protein>
<evidence type="ECO:0000259" key="14">
    <source>
        <dbReference type="PROSITE" id="PS51011"/>
    </source>
</evidence>
<evidence type="ECO:0000256" key="3">
    <source>
        <dbReference type="ARBA" id="ARBA00007063"/>
    </source>
</evidence>
<accession>A0A3M7KRM9</accession>
<dbReference type="CDD" id="cd16100">
    <property type="entry name" value="ARID"/>
    <property type="match status" value="1"/>
</dbReference>
<dbReference type="EMBL" id="QOKY01000199">
    <property type="protein sequence ID" value="RMZ53173.1"/>
    <property type="molecule type" value="Genomic_DNA"/>
</dbReference>
<dbReference type="Pfam" id="PF01388">
    <property type="entry name" value="ARID"/>
    <property type="match status" value="1"/>
</dbReference>
<dbReference type="GO" id="GO:0052917">
    <property type="term" value="F:dol-P-Man:Man(7)GlcNAc(2)-PP-Dol alpha-1,6-mannosyltransferase activity"/>
    <property type="evidence" value="ECO:0007669"/>
    <property type="project" value="UniProtKB-EC"/>
</dbReference>
<keyword evidence="8" id="KW-1133">Transmembrane helix</keyword>
<dbReference type="EC" id="2.4.1.-" evidence="12"/>
<proteinExistence type="inferred from homology"/>
<dbReference type="GO" id="GO:0006487">
    <property type="term" value="P:protein N-linked glycosylation"/>
    <property type="evidence" value="ECO:0007669"/>
    <property type="project" value="TreeGrafter"/>
</dbReference>
<evidence type="ECO:0000256" key="10">
    <source>
        <dbReference type="ARBA" id="ARBA00044721"/>
    </source>
</evidence>
<comment type="similarity">
    <text evidence="3 12">Belongs to the glycosyltransferase 22 family.</text>
</comment>
<feature type="region of interest" description="Disordered" evidence="13">
    <location>
        <begin position="300"/>
        <end position="329"/>
    </location>
</feature>
<evidence type="ECO:0000256" key="12">
    <source>
        <dbReference type="RuleBase" id="RU363075"/>
    </source>
</evidence>
<feature type="domain" description="ARID" evidence="14">
    <location>
        <begin position="1"/>
        <end position="85"/>
    </location>
</feature>
<evidence type="ECO:0000256" key="1">
    <source>
        <dbReference type="ARBA" id="ARBA00004477"/>
    </source>
</evidence>
<comment type="caution">
    <text evidence="15">The sequence shown here is derived from an EMBL/GenBank/DDBJ whole genome shotgun (WGS) entry which is preliminary data.</text>
</comment>
<evidence type="ECO:0000256" key="5">
    <source>
        <dbReference type="ARBA" id="ARBA00022679"/>
    </source>
</evidence>
<comment type="function">
    <text evidence="10">Mannosyltransferase that operates in the biosynthetic pathway of dolichol-linked oligosaccharides, the glycan precursors employed in protein asparagine (N)-glycosylation. The assembly of dolichol-linked oligosaccharides begins on the cytosolic side of the endoplasmic reticulum membrane and finishes in its lumen. The sequential addition of sugars to dolichol pyrophosphate produces dolichol-linked oligosaccharides containing fourteen sugars, including two GlcNAcs, nine mannoses and three glucoses. Once assembled, the oligosaccharide is transferred from the lipid to nascent proteins by oligosaccharyltransferases. In the lumen of the endoplasmic reticulum, adds the eighth mannose residue in an alpha-1,6 linkage onto Man(7)GlcNAc(2)-PP-dolichol to produce Man(8)GlcNAc(2)-PP-dolichol.</text>
</comment>
<sequence length="709" mass="76999">MSVWKRFMKSKGLDASPAMFNRGVMDVYKLFRLVIAHGGFQKVSEGKLWARIGRAFNPPQSMTDLSYQTKKVYISKLSAFEEAYHAGELPSHKRKLGESYMTGYSEVPAARQELIGRTISVLWHAEGSHHVGTVAQYHPDLDQYTVVYHGGEVHQTDLKAVEWVLVGRGVCGGVRAWSLPLMGESGGGVIWSDGRPVVARVHSGLEGHLTVYASSSGLPGFEIFTSLPGIRLEEVSVRCWPDGKLVIQGKPSTPGVQDIREDLQLPLLAGQRLLAHSAQALFTDTGRLYVKVVLAPPKTPGGEASPLPSGTPAQQRDMGRKPGSSAPRSGEWRLRACSALLYVVVLAHIWLAPFTKVEESFNVQAMHDLWNHGADLEAYDHHLFPGVVPRTFLGAMSIVALASPALTALRLLQAPLLWQLYAVRACLGALSVASLHSIQSALAVRFGRLAALLFCLLTTVQFHTPFYASRPLPNVLACVLTNWGLAAWLGSASPARVIGLFAAAVVIFRSDAALLAAPIGSHLLLSKQVTFPRAVSLAAGAALASLALTVAVDSLMWRRLVWPEGEVFAFNTWHNKSSEWGTQSWHWYCTNALPRALHGGFPLAALGATWDRRARPLLAVGLAFVGLYSFLPHKEARFLFPALPLFTACAAEEGLPPKALAGRGYDYLLTDQAVVEGCVAVESVLGYDHLELARPLLLTRLPLRIALAA</sequence>
<dbReference type="PANTHER" id="PTHR22760:SF1">
    <property type="entry name" value="DOL-P-MAN:MAN(7)GLCNAC(2)-PP-DOL ALPHA-1,6-MANNOSYLTRANSFERASE"/>
    <property type="match status" value="1"/>
</dbReference>
<evidence type="ECO:0000256" key="7">
    <source>
        <dbReference type="ARBA" id="ARBA00022824"/>
    </source>
</evidence>
<keyword evidence="6" id="KW-0812">Transmembrane</keyword>
<dbReference type="Gene3D" id="1.10.150.60">
    <property type="entry name" value="ARID DNA-binding domain"/>
    <property type="match status" value="1"/>
</dbReference>
<dbReference type="PROSITE" id="PS51011">
    <property type="entry name" value="ARID"/>
    <property type="match status" value="1"/>
</dbReference>
<dbReference type="SMART" id="SM00501">
    <property type="entry name" value="BRIGHT"/>
    <property type="match status" value="1"/>
</dbReference>
<keyword evidence="7 12" id="KW-0256">Endoplasmic reticulum</keyword>